<dbReference type="RefSeq" id="WP_255392208.1">
    <property type="nucleotide sequence ID" value="NZ_CP101509.1"/>
</dbReference>
<dbReference type="InterPro" id="IPR037124">
    <property type="entry name" value="Chaperonin_GroES_sf"/>
</dbReference>
<keyword evidence="5" id="KW-1185">Reference proteome</keyword>
<protein>
    <recommendedName>
        <fullName evidence="3">10 kDa chaperonin</fullName>
    </recommendedName>
</protein>
<dbReference type="Proteomes" id="UP001057998">
    <property type="component" value="Chromosome 2"/>
</dbReference>
<sequence>MKLKPLHDWVVIERDPVQTEEKGLFLPSSPSNQGKVLAVGPKVKDVWVGDEVHFNAYSGLIFVHADWQLTFIKTSDIDYVIE</sequence>
<accession>A0ABY5GP24</accession>
<dbReference type="InterPro" id="IPR020818">
    <property type="entry name" value="Chaperonin_GroES"/>
</dbReference>
<evidence type="ECO:0000313" key="5">
    <source>
        <dbReference type="Proteomes" id="UP001057998"/>
    </source>
</evidence>
<dbReference type="EMBL" id="CP101509">
    <property type="protein sequence ID" value="UTV30840.1"/>
    <property type="molecule type" value="Genomic_DNA"/>
</dbReference>
<dbReference type="SUPFAM" id="SSF50129">
    <property type="entry name" value="GroES-like"/>
    <property type="match status" value="1"/>
</dbReference>
<comment type="subunit">
    <text evidence="3">Heptamer of 7 subunits arranged in a ring.</text>
</comment>
<dbReference type="SMART" id="SM00883">
    <property type="entry name" value="Cpn10"/>
    <property type="match status" value="1"/>
</dbReference>
<dbReference type="Pfam" id="PF00166">
    <property type="entry name" value="Cpn10"/>
    <property type="match status" value="1"/>
</dbReference>
<dbReference type="InterPro" id="IPR011032">
    <property type="entry name" value="GroES-like_sf"/>
</dbReference>
<organism evidence="4 5">
    <name type="scientific">Photobacterium atrarenae</name>
    <dbReference type="NCBI Taxonomy" id="865757"/>
    <lineage>
        <taxon>Bacteria</taxon>
        <taxon>Pseudomonadati</taxon>
        <taxon>Pseudomonadota</taxon>
        <taxon>Gammaproteobacteria</taxon>
        <taxon>Vibrionales</taxon>
        <taxon>Vibrionaceae</taxon>
        <taxon>Photobacterium</taxon>
    </lineage>
</organism>
<name>A0ABY5GP24_9GAMM</name>
<comment type="similarity">
    <text evidence="1 3">Belongs to the GroES chaperonin family.</text>
</comment>
<keyword evidence="2 3" id="KW-0143">Chaperone</keyword>
<reference evidence="4" key="1">
    <citation type="submission" date="2022-07" db="EMBL/GenBank/DDBJ databases">
        <title>Genome sequencing of Photobacterium atrarenae GJH2-4.</title>
        <authorList>
            <person name="Park S.-J."/>
        </authorList>
    </citation>
    <scope>NUCLEOTIDE SEQUENCE</scope>
    <source>
        <strain evidence="4">GJH2-4</strain>
    </source>
</reference>
<proteinExistence type="inferred from homology"/>
<comment type="function">
    <text evidence="3">Together with the chaperonin GroEL, plays an essential role in assisting protein folding. The GroEL-GroES system forms a nano-cage that allows encapsulation of the non-native substrate proteins and provides a physical environment optimized to promote and accelerate protein folding. GroES binds to the apical surface of the GroEL ring, thereby capping the opening of the GroEL channel.</text>
</comment>
<dbReference type="Gene3D" id="2.30.33.40">
    <property type="entry name" value="GroES chaperonin"/>
    <property type="match status" value="1"/>
</dbReference>
<dbReference type="PRINTS" id="PR00297">
    <property type="entry name" value="CHAPERONIN10"/>
</dbReference>
<evidence type="ECO:0000256" key="2">
    <source>
        <dbReference type="ARBA" id="ARBA00023186"/>
    </source>
</evidence>
<evidence type="ECO:0000256" key="1">
    <source>
        <dbReference type="ARBA" id="ARBA00006975"/>
    </source>
</evidence>
<evidence type="ECO:0000313" key="4">
    <source>
        <dbReference type="EMBL" id="UTV30840.1"/>
    </source>
</evidence>
<evidence type="ECO:0000256" key="3">
    <source>
        <dbReference type="RuleBase" id="RU000535"/>
    </source>
</evidence>
<dbReference type="CDD" id="cd00320">
    <property type="entry name" value="cpn10"/>
    <property type="match status" value="1"/>
</dbReference>
<gene>
    <name evidence="4" type="ORF">NNL38_19995</name>
</gene>